<dbReference type="AlphaFoldDB" id="A0A936ZMS9"/>
<reference evidence="1" key="1">
    <citation type="submission" date="2021-01" db="EMBL/GenBank/DDBJ databases">
        <title>Ramlibacter sp. strain AW1 16S ribosomal RNA gene Genome sequencing and assembly.</title>
        <authorList>
            <person name="Kang M."/>
        </authorList>
    </citation>
    <scope>NUCLEOTIDE SEQUENCE</scope>
    <source>
        <strain evidence="1">AW1</strain>
    </source>
</reference>
<proteinExistence type="predicted"/>
<comment type="caution">
    <text evidence="1">The sequence shown here is derived from an EMBL/GenBank/DDBJ whole genome shotgun (WGS) entry which is preliminary data.</text>
</comment>
<evidence type="ECO:0000313" key="2">
    <source>
        <dbReference type="Proteomes" id="UP000613011"/>
    </source>
</evidence>
<protein>
    <submittedName>
        <fullName evidence="1">Type II secretion system protein</fullName>
    </submittedName>
</protein>
<name>A0A936ZMS9_9BURK</name>
<dbReference type="Proteomes" id="UP000613011">
    <property type="component" value="Unassembled WGS sequence"/>
</dbReference>
<dbReference type="RefSeq" id="WP_201683147.1">
    <property type="nucleotide sequence ID" value="NZ_JAEQNA010000001.1"/>
</dbReference>
<organism evidence="1 2">
    <name type="scientific">Ramlibacter aurantiacus</name>
    <dbReference type="NCBI Taxonomy" id="2801330"/>
    <lineage>
        <taxon>Bacteria</taxon>
        <taxon>Pseudomonadati</taxon>
        <taxon>Pseudomonadota</taxon>
        <taxon>Betaproteobacteria</taxon>
        <taxon>Burkholderiales</taxon>
        <taxon>Comamonadaceae</taxon>
        <taxon>Ramlibacter</taxon>
    </lineage>
</organism>
<evidence type="ECO:0000313" key="1">
    <source>
        <dbReference type="EMBL" id="MBL0420160.1"/>
    </source>
</evidence>
<sequence>MPTGRRRPARSQHGFTYLALLIALAVIGLWATQSLEMGASAARRNAERELLAIGGDFERALRSYANLPPERGAGAGVPTPGARGPRELQDLLRDPRVPGIRRHLRRVPHDPLTGRAEWGLVRDEAGFIVGVHSLASGRPIRQVKVEGASALSTSQLADSYADWVFGLGHRVAQANRPAAGESRKAK</sequence>
<keyword evidence="2" id="KW-1185">Reference proteome</keyword>
<gene>
    <name evidence="1" type="ORF">JI739_07345</name>
</gene>
<accession>A0A936ZMS9</accession>
<dbReference type="EMBL" id="JAEQNA010000001">
    <property type="protein sequence ID" value="MBL0420160.1"/>
    <property type="molecule type" value="Genomic_DNA"/>
</dbReference>